<sequence>MFENLAFQLFISVLIGGVIGLERESVGAADSRGSAGGIRTFALVSLLGGLAGFFYREHIQSVFLFLSSFIGLLVLAYYIVGTLITKRTGLTNEISVIYTFLLGFLVTTGIVPMQIVLALLVIVLLILSLKTRTKRLMLGISSKEVEAFISYAIIAVVVLPFLPNTSFQLGSIPSIHSFFGNYNIDMGQWAQLEIFNPRKIGLIVALVTGIDVFGYILGRIFGEKKSFTLASFVGGFISSTSTTQALAEKSKKSTLLRPLIGAALIANMASFIQIFLLVGPINSKWLVYITPALFIIIAASLGLALLHLFDGKKDLKEQKVGKEKNAKSDAIFSLIPALKFAGLLIVVKLVTKVCLILFGQSGFIISSIIASFAGLDAILINLADMAGNIITFKMALVTFLLVNATNLLSKSFFAWLQGDKRFALRFFLSSVFIVATSFISLLLVR</sequence>
<keyword evidence="1" id="KW-0812">Transmembrane</keyword>
<feature type="transmembrane region" description="Helical" evidence="1">
    <location>
        <begin position="62"/>
        <end position="84"/>
    </location>
</feature>
<dbReference type="Proteomes" id="UP000178742">
    <property type="component" value="Unassembled WGS sequence"/>
</dbReference>
<feature type="transmembrane region" description="Helical" evidence="1">
    <location>
        <begin position="285"/>
        <end position="309"/>
    </location>
</feature>
<feature type="domain" description="DUF4010" evidence="3">
    <location>
        <begin position="206"/>
        <end position="417"/>
    </location>
</feature>
<feature type="transmembrane region" description="Helical" evidence="1">
    <location>
        <begin position="259"/>
        <end position="279"/>
    </location>
</feature>
<evidence type="ECO:0000313" key="5">
    <source>
        <dbReference type="Proteomes" id="UP000178742"/>
    </source>
</evidence>
<evidence type="ECO:0000259" key="3">
    <source>
        <dbReference type="Pfam" id="PF13194"/>
    </source>
</evidence>
<evidence type="ECO:0000259" key="2">
    <source>
        <dbReference type="Pfam" id="PF02308"/>
    </source>
</evidence>
<name>A0A1F6M602_9BACT</name>
<keyword evidence="1" id="KW-1133">Transmembrane helix</keyword>
<dbReference type="PANTHER" id="PTHR39084:SF1">
    <property type="entry name" value="DUF4010 DOMAIN-CONTAINING PROTEIN"/>
    <property type="match status" value="1"/>
</dbReference>
<feature type="transmembrane region" description="Helical" evidence="1">
    <location>
        <begin position="330"/>
        <end position="351"/>
    </location>
</feature>
<dbReference type="Pfam" id="PF02308">
    <property type="entry name" value="MgtC"/>
    <property type="match status" value="1"/>
</dbReference>
<feature type="transmembrane region" description="Helical" evidence="1">
    <location>
        <begin position="96"/>
        <end position="127"/>
    </location>
</feature>
<gene>
    <name evidence="4" type="ORF">A3B90_02110</name>
</gene>
<feature type="transmembrane region" description="Helical" evidence="1">
    <location>
        <begin position="148"/>
        <end position="167"/>
    </location>
</feature>
<dbReference type="Pfam" id="PF13194">
    <property type="entry name" value="DUF4010"/>
    <property type="match status" value="1"/>
</dbReference>
<feature type="transmembrane region" description="Helical" evidence="1">
    <location>
        <begin position="363"/>
        <end position="383"/>
    </location>
</feature>
<feature type="transmembrane region" description="Helical" evidence="1">
    <location>
        <begin position="200"/>
        <end position="218"/>
    </location>
</feature>
<proteinExistence type="predicted"/>
<comment type="caution">
    <text evidence="4">The sequence shown here is derived from an EMBL/GenBank/DDBJ whole genome shotgun (WGS) entry which is preliminary data.</text>
</comment>
<dbReference type="AlphaFoldDB" id="A0A1F6M602"/>
<accession>A0A1F6M602</accession>
<feature type="domain" description="MgtC/SapB/SrpB/YhiD N-terminal" evidence="2">
    <location>
        <begin position="9"/>
        <end position="133"/>
    </location>
</feature>
<evidence type="ECO:0000256" key="1">
    <source>
        <dbReference type="SAM" id="Phobius"/>
    </source>
</evidence>
<dbReference type="PANTHER" id="PTHR39084">
    <property type="entry name" value="MEMBRANE PROTEIN-RELATED"/>
    <property type="match status" value="1"/>
</dbReference>
<dbReference type="STRING" id="1798676.A3B90_02110"/>
<dbReference type="EMBL" id="MFPX01000009">
    <property type="protein sequence ID" value="OGH67020.1"/>
    <property type="molecule type" value="Genomic_DNA"/>
</dbReference>
<dbReference type="InterPro" id="IPR025105">
    <property type="entry name" value="DUF4010"/>
</dbReference>
<feature type="transmembrane region" description="Helical" evidence="1">
    <location>
        <begin position="36"/>
        <end position="55"/>
    </location>
</feature>
<protein>
    <submittedName>
        <fullName evidence="4">Uncharacterized protein</fullName>
    </submittedName>
</protein>
<reference evidence="4 5" key="1">
    <citation type="journal article" date="2016" name="Nat. Commun.">
        <title>Thousands of microbial genomes shed light on interconnected biogeochemical processes in an aquifer system.</title>
        <authorList>
            <person name="Anantharaman K."/>
            <person name="Brown C.T."/>
            <person name="Hug L.A."/>
            <person name="Sharon I."/>
            <person name="Castelle C.J."/>
            <person name="Probst A.J."/>
            <person name="Thomas B.C."/>
            <person name="Singh A."/>
            <person name="Wilkins M.J."/>
            <person name="Karaoz U."/>
            <person name="Brodie E.L."/>
            <person name="Williams K.H."/>
            <person name="Hubbard S.S."/>
            <person name="Banfield J.F."/>
        </authorList>
    </citation>
    <scope>NUCLEOTIDE SEQUENCE [LARGE SCALE GENOMIC DNA]</scope>
</reference>
<feature type="transmembrane region" description="Helical" evidence="1">
    <location>
        <begin position="422"/>
        <end position="444"/>
    </location>
</feature>
<keyword evidence="1" id="KW-0472">Membrane</keyword>
<evidence type="ECO:0000313" key="4">
    <source>
        <dbReference type="EMBL" id="OGH67020.1"/>
    </source>
</evidence>
<dbReference type="InterPro" id="IPR049177">
    <property type="entry name" value="MgtC_SapB_SrpB_YhiD_N"/>
</dbReference>
<organism evidence="4 5">
    <name type="scientific">Candidatus Magasanikbacteria bacterium RIFCSPHIGHO2_02_FULL_41_13</name>
    <dbReference type="NCBI Taxonomy" id="1798676"/>
    <lineage>
        <taxon>Bacteria</taxon>
        <taxon>Candidatus Magasanikiibacteriota</taxon>
    </lineage>
</organism>
<feature type="transmembrane region" description="Helical" evidence="1">
    <location>
        <begin position="395"/>
        <end position="416"/>
    </location>
</feature>